<evidence type="ECO:0000313" key="1">
    <source>
        <dbReference type="EMBL" id="KKJ01625.1"/>
    </source>
</evidence>
<dbReference type="AlphaFoldDB" id="A0A0M2PZN3"/>
<proteinExistence type="predicted"/>
<gene>
    <name evidence="1" type="ORF">PROH_01015</name>
</gene>
<organism evidence="1 2">
    <name type="scientific">Prochlorothrix hollandica PCC 9006 = CALU 1027</name>
    <dbReference type="NCBI Taxonomy" id="317619"/>
    <lineage>
        <taxon>Bacteria</taxon>
        <taxon>Bacillati</taxon>
        <taxon>Cyanobacteriota</taxon>
        <taxon>Cyanophyceae</taxon>
        <taxon>Prochlorotrichales</taxon>
        <taxon>Prochlorotrichaceae</taxon>
        <taxon>Prochlorothrix</taxon>
    </lineage>
</organism>
<reference evidence="1" key="1">
    <citation type="submission" date="2012-04" db="EMBL/GenBank/DDBJ databases">
        <authorList>
            <person name="Borisov I.G."/>
            <person name="Ivanikova N.V."/>
            <person name="Pinevich A.V."/>
        </authorList>
    </citation>
    <scope>NUCLEOTIDE SEQUENCE</scope>
    <source>
        <strain evidence="1">CALU 1027</strain>
    </source>
</reference>
<dbReference type="Proteomes" id="UP000034681">
    <property type="component" value="Unassembled WGS sequence"/>
</dbReference>
<accession>A0A0M2PZN3</accession>
<protein>
    <submittedName>
        <fullName evidence="1">Uncharacterized protein</fullName>
    </submittedName>
</protein>
<dbReference type="eggNOG" id="ENOG503134N">
    <property type="taxonomic scope" value="Bacteria"/>
</dbReference>
<dbReference type="EMBL" id="AJTX02000002">
    <property type="protein sequence ID" value="KKJ01625.1"/>
    <property type="molecule type" value="Genomic_DNA"/>
</dbReference>
<evidence type="ECO:0000313" key="2">
    <source>
        <dbReference type="Proteomes" id="UP000034681"/>
    </source>
</evidence>
<comment type="caution">
    <text evidence="1">The sequence shown here is derived from an EMBL/GenBank/DDBJ whole genome shotgun (WGS) entry which is preliminary data.</text>
</comment>
<name>A0A0M2PZN3_PROHO</name>
<sequence>MPQSPWFGASRLGQPPVMAHQVQIDRSVGSTQHIEPNDTPRSGEPSRLWFALTRQGGTIIPLDTCDCRLAVYPQPPTPEPLAIPELTPYSAEGYTNIPSAQVVFPQVGTYELVLTGQPRTVGDFDPFELTFKVTVAQGSAPADPVPPSPTADTPLITDVAVDPVVAPPEDVSLPLGVTGGGVLAVLLAWKWLRSRGQQKP</sequence>
<keyword evidence="2" id="KW-1185">Reference proteome</keyword>